<dbReference type="InterPro" id="IPR051091">
    <property type="entry name" value="O-Glucosyltr/Glycosyltrsf_90"/>
</dbReference>
<feature type="transmembrane region" description="Helical" evidence="1">
    <location>
        <begin position="12"/>
        <end position="34"/>
    </location>
</feature>
<name>A0A017S204_ASPRC</name>
<dbReference type="RefSeq" id="XP_040634349.1">
    <property type="nucleotide sequence ID" value="XM_040778205.1"/>
</dbReference>
<accession>A0A017S204</accession>
<dbReference type="Pfam" id="PF05686">
    <property type="entry name" value="Glyco_transf_90"/>
    <property type="match status" value="1"/>
</dbReference>
<keyword evidence="1" id="KW-0812">Transmembrane</keyword>
<keyword evidence="1" id="KW-0472">Membrane</keyword>
<dbReference type="HOGENOM" id="CLU_028539_2_1_1"/>
<evidence type="ECO:0000259" key="2">
    <source>
        <dbReference type="SMART" id="SM00672"/>
    </source>
</evidence>
<feature type="domain" description="Glycosyl transferase CAP10" evidence="2">
    <location>
        <begin position="166"/>
        <end position="415"/>
    </location>
</feature>
<dbReference type="AlphaFoldDB" id="A0A017S204"/>
<evidence type="ECO:0000313" key="4">
    <source>
        <dbReference type="Proteomes" id="UP000019804"/>
    </source>
</evidence>
<evidence type="ECO:0000313" key="3">
    <source>
        <dbReference type="EMBL" id="EYE90659.1"/>
    </source>
</evidence>
<dbReference type="PANTHER" id="PTHR12203">
    <property type="entry name" value="KDEL LYS-ASP-GLU-LEU CONTAINING - RELATED"/>
    <property type="match status" value="1"/>
</dbReference>
<evidence type="ECO:0000256" key="1">
    <source>
        <dbReference type="SAM" id="Phobius"/>
    </source>
</evidence>
<dbReference type="EMBL" id="KK088455">
    <property type="protein sequence ID" value="EYE90659.1"/>
    <property type="molecule type" value="Genomic_DNA"/>
</dbReference>
<sequence>MHIPTPSLRGQSLWIRCIYVGAFISFIILTYFLFDNHSSGTAKYVIKSSTAYHAPPSPSANDTNAQWEFVVERDADNHGLSEEQCRIAFPKLYFEIDKSAAFRENNPITFKELDSIPIEDGMVRGMIHHGELYVIDFAKVTVTFTRGKASLYALHRALAAFPDRQNLPNIEFIYTTEDMSRGESPVWAYTKRDDEEGIWLMPDFGYWSWPEVSVGPYKDIRQRIAAIDDGGMTVNGKVVSGLKFKDKKKQLFWHGSVATNPELRGKLMDAASGKSWSSVKSINWGDPKDVEQSLLPMEDHCRYMFLAHTEGRSFSGRGKYLMNCRSVVISHSMIWREAHHAALVATGTDANYVEVDREFSDLDRKMGYLLDNPEVAERIANNAVKTLRDRYLTPAAEACYWRHLIRQYAAVSKFEPALYEKGSDGKEKMRGVPFESWVLNAS</sequence>
<proteinExistence type="predicted"/>
<dbReference type="SMART" id="SM00672">
    <property type="entry name" value="CAP10"/>
    <property type="match status" value="1"/>
</dbReference>
<organism evidence="3 4">
    <name type="scientific">Aspergillus ruber (strain CBS 135680)</name>
    <dbReference type="NCBI Taxonomy" id="1388766"/>
    <lineage>
        <taxon>Eukaryota</taxon>
        <taxon>Fungi</taxon>
        <taxon>Dikarya</taxon>
        <taxon>Ascomycota</taxon>
        <taxon>Pezizomycotina</taxon>
        <taxon>Eurotiomycetes</taxon>
        <taxon>Eurotiomycetidae</taxon>
        <taxon>Eurotiales</taxon>
        <taxon>Aspergillaceae</taxon>
        <taxon>Aspergillus</taxon>
        <taxon>Aspergillus subgen. Aspergillus</taxon>
    </lineage>
</organism>
<keyword evidence="1" id="KW-1133">Transmembrane helix</keyword>
<keyword evidence="4" id="KW-1185">Reference proteome</keyword>
<dbReference type="InterPro" id="IPR006598">
    <property type="entry name" value="CAP10"/>
</dbReference>
<dbReference type="OrthoDB" id="202415at2759"/>
<dbReference type="GeneID" id="63693329"/>
<gene>
    <name evidence="3" type="ORF">EURHEDRAFT_285638</name>
</gene>
<dbReference type="PANTHER" id="PTHR12203:SF112">
    <property type="entry name" value="DUF821 DOMAIN PROTEIN (AFU_ORTHOLOGUE AFUA_2G14740)"/>
    <property type="match status" value="1"/>
</dbReference>
<protein>
    <recommendedName>
        <fullName evidence="2">Glycosyl transferase CAP10 domain-containing protein</fullName>
    </recommendedName>
</protein>
<dbReference type="Proteomes" id="UP000019804">
    <property type="component" value="Unassembled WGS sequence"/>
</dbReference>
<reference evidence="4" key="1">
    <citation type="journal article" date="2014" name="Nat. Commun.">
        <title>Genomic adaptations of the halophilic Dead Sea filamentous fungus Eurotium rubrum.</title>
        <authorList>
            <person name="Kis-Papo T."/>
            <person name="Weig A.R."/>
            <person name="Riley R."/>
            <person name="Persoh D."/>
            <person name="Salamov A."/>
            <person name="Sun H."/>
            <person name="Lipzen A."/>
            <person name="Wasser S.P."/>
            <person name="Rambold G."/>
            <person name="Grigoriev I.V."/>
            <person name="Nevo E."/>
        </authorList>
    </citation>
    <scope>NUCLEOTIDE SEQUENCE [LARGE SCALE GENOMIC DNA]</scope>
    <source>
        <strain evidence="4">CBS 135680</strain>
    </source>
</reference>